<dbReference type="Proteomes" id="UP000225889">
    <property type="component" value="Unassembled WGS sequence"/>
</dbReference>
<dbReference type="RefSeq" id="WP_099392107.1">
    <property type="nucleotide sequence ID" value="NZ_PDYF01000014.1"/>
</dbReference>
<keyword evidence="1" id="KW-0812">Transmembrane</keyword>
<organism evidence="2 3">
    <name type="scientific">Pseudobutyrivibrio ruminis</name>
    <dbReference type="NCBI Taxonomy" id="46206"/>
    <lineage>
        <taxon>Bacteria</taxon>
        <taxon>Bacillati</taxon>
        <taxon>Bacillota</taxon>
        <taxon>Clostridia</taxon>
        <taxon>Lachnospirales</taxon>
        <taxon>Lachnospiraceae</taxon>
        <taxon>Pseudobutyrivibrio</taxon>
    </lineage>
</organism>
<evidence type="ECO:0000313" key="2">
    <source>
        <dbReference type="EMBL" id="PHU34643.1"/>
    </source>
</evidence>
<dbReference type="EMBL" id="PDYF01000014">
    <property type="protein sequence ID" value="PHU34643.1"/>
    <property type="molecule type" value="Genomic_DNA"/>
</dbReference>
<keyword evidence="1" id="KW-0472">Membrane</keyword>
<name>A0A2G3DUR4_9FIRM</name>
<accession>A0A2G3DUR4</accession>
<gene>
    <name evidence="2" type="ORF">CSX01_08765</name>
</gene>
<evidence type="ECO:0000256" key="1">
    <source>
        <dbReference type="SAM" id="Phobius"/>
    </source>
</evidence>
<dbReference type="AlphaFoldDB" id="A0A2G3DUR4"/>
<keyword evidence="1" id="KW-1133">Transmembrane helix</keyword>
<reference evidence="2 3" key="1">
    <citation type="submission" date="2017-10" db="EMBL/GenBank/DDBJ databases">
        <title>Resolving the taxonomy of Roseburia spp., Eubacterium rectale and Agathobacter spp. through phylogenomic analysis.</title>
        <authorList>
            <person name="Sheridan P.O."/>
            <person name="Walker A.W."/>
            <person name="Duncan S.H."/>
            <person name="Scott K.P."/>
            <person name="Toole P.W.O."/>
            <person name="Luis P."/>
            <person name="Flint H.J."/>
        </authorList>
    </citation>
    <scope>NUCLEOTIDE SEQUENCE [LARGE SCALE GENOMIC DNA]</scope>
    <source>
        <strain evidence="2 3">JK626</strain>
    </source>
</reference>
<sequence length="156" mass="17819">MDELFLKLESMPDYKTYKKESRIRALAALVMMVVFGAIVFPSAGFSELDEVSFIYLAIVFVGAVLSIRALFTSFFKKPKILLEGTISDIKETHTTDRKGEKLITVVNHLYLVSNNKEEYWGQCIVDYNIGREKKHVLGERVLFFSNGICYGYIITL</sequence>
<protein>
    <submittedName>
        <fullName evidence="2">Uncharacterized protein</fullName>
    </submittedName>
</protein>
<evidence type="ECO:0000313" key="3">
    <source>
        <dbReference type="Proteomes" id="UP000225889"/>
    </source>
</evidence>
<reference evidence="2 3" key="2">
    <citation type="submission" date="2017-10" db="EMBL/GenBank/DDBJ databases">
        <authorList>
            <person name="Banno H."/>
            <person name="Chua N.-H."/>
        </authorList>
    </citation>
    <scope>NUCLEOTIDE SEQUENCE [LARGE SCALE GENOMIC DNA]</scope>
    <source>
        <strain evidence="2 3">JK626</strain>
    </source>
</reference>
<feature type="transmembrane region" description="Helical" evidence="1">
    <location>
        <begin position="21"/>
        <end position="40"/>
    </location>
</feature>
<feature type="transmembrane region" description="Helical" evidence="1">
    <location>
        <begin position="52"/>
        <end position="71"/>
    </location>
</feature>
<comment type="caution">
    <text evidence="2">The sequence shown here is derived from an EMBL/GenBank/DDBJ whole genome shotgun (WGS) entry which is preliminary data.</text>
</comment>
<proteinExistence type="predicted"/>